<dbReference type="InterPro" id="IPR000291">
    <property type="entry name" value="D-Ala_lig_Van_CS"/>
</dbReference>
<evidence type="ECO:0000256" key="5">
    <source>
        <dbReference type="ARBA" id="ARBA00022960"/>
    </source>
</evidence>
<dbReference type="InterPro" id="IPR011095">
    <property type="entry name" value="Dala_Dala_lig_C"/>
</dbReference>
<dbReference type="SUPFAM" id="SSF56059">
    <property type="entry name" value="Glutathione synthetase ATP-binding domain-like"/>
    <property type="match status" value="2"/>
</dbReference>
<dbReference type="GO" id="GO:0008716">
    <property type="term" value="F:D-alanine-D-alanine ligase activity"/>
    <property type="evidence" value="ECO:0007669"/>
    <property type="project" value="InterPro"/>
</dbReference>
<dbReference type="GO" id="GO:0071555">
    <property type="term" value="P:cell wall organization"/>
    <property type="evidence" value="ECO:0007669"/>
    <property type="project" value="UniProtKB-KW"/>
</dbReference>
<reference evidence="11 12" key="1">
    <citation type="journal article" date="2016" name="Nat. Commun.">
        <title>Thousands of microbial genomes shed light on interconnected biogeochemical processes in an aquifer system.</title>
        <authorList>
            <person name="Anantharaman K."/>
            <person name="Brown C.T."/>
            <person name="Hug L.A."/>
            <person name="Sharon I."/>
            <person name="Castelle C.J."/>
            <person name="Probst A.J."/>
            <person name="Thomas B.C."/>
            <person name="Singh A."/>
            <person name="Wilkins M.J."/>
            <person name="Karaoz U."/>
            <person name="Brodie E.L."/>
            <person name="Williams K.H."/>
            <person name="Hubbard S.S."/>
            <person name="Banfield J.F."/>
        </authorList>
    </citation>
    <scope>NUCLEOTIDE SEQUENCE [LARGE SCALE GENOMIC DNA]</scope>
</reference>
<proteinExistence type="inferred from homology"/>
<dbReference type="PANTHER" id="PTHR23132:SF0">
    <property type="entry name" value="D-ALANINE-D-ALANINE LIGASE FAMILY"/>
    <property type="match status" value="1"/>
</dbReference>
<dbReference type="EMBL" id="MFUR01000003">
    <property type="protein sequence ID" value="OGI87328.1"/>
    <property type="molecule type" value="Genomic_DNA"/>
</dbReference>
<dbReference type="Gene3D" id="3.30.470.20">
    <property type="entry name" value="ATP-grasp fold, B domain"/>
    <property type="match status" value="2"/>
</dbReference>
<feature type="coiled-coil region" evidence="9">
    <location>
        <begin position="437"/>
        <end position="464"/>
    </location>
</feature>
<keyword evidence="6" id="KW-0573">Peptidoglycan synthesis</keyword>
<dbReference type="PROSITE" id="PS00844">
    <property type="entry name" value="DALA_DALA_LIGASE_2"/>
    <property type="match status" value="1"/>
</dbReference>
<evidence type="ECO:0000256" key="7">
    <source>
        <dbReference type="ARBA" id="ARBA00023316"/>
    </source>
</evidence>
<dbReference type="GO" id="GO:0046872">
    <property type="term" value="F:metal ion binding"/>
    <property type="evidence" value="ECO:0007669"/>
    <property type="project" value="InterPro"/>
</dbReference>
<dbReference type="InterPro" id="IPR011127">
    <property type="entry name" value="Dala_Dala_lig_N"/>
</dbReference>
<dbReference type="GO" id="GO:0005524">
    <property type="term" value="F:ATP binding"/>
    <property type="evidence" value="ECO:0007669"/>
    <property type="project" value="UniProtKB-UniRule"/>
</dbReference>
<dbReference type="InterPro" id="IPR016185">
    <property type="entry name" value="PreATP-grasp_dom_sf"/>
</dbReference>
<evidence type="ECO:0000256" key="1">
    <source>
        <dbReference type="ARBA" id="ARBA00010871"/>
    </source>
</evidence>
<dbReference type="InterPro" id="IPR011761">
    <property type="entry name" value="ATP-grasp"/>
</dbReference>
<keyword evidence="4 8" id="KW-0067">ATP-binding</keyword>
<dbReference type="PANTHER" id="PTHR23132">
    <property type="entry name" value="D-ALANINE--D-ALANINE LIGASE"/>
    <property type="match status" value="1"/>
</dbReference>
<dbReference type="AlphaFoldDB" id="A0A1F6WZN4"/>
<feature type="domain" description="ATP-grasp" evidence="10">
    <location>
        <begin position="142"/>
        <end position="356"/>
    </location>
</feature>
<dbReference type="Gene3D" id="3.30.1490.20">
    <property type="entry name" value="ATP-grasp fold, A domain"/>
    <property type="match status" value="1"/>
</dbReference>
<dbReference type="Gene3D" id="3.40.50.20">
    <property type="match status" value="2"/>
</dbReference>
<sequence length="802" mass="91411">MYKKSIKNKDEKVSVAVLCGGPSLERGISMNSARSVLDHLGSQNVTIVPIYFNEHKKPYKISIAQLYSNTPSDFDFKLDNKSKLKESALVRILKSVDIVFPCIHGSFGEDGEIQSFLEKHRIQFIGSSSKSCKISFDKYKANEYLRSLHFYAPNSIVIKITDTKKEIINKVNKFWKKEKINRAIVKPASGGSSIGVFSVENIKDAVEATLSLFSKRIDTRVVIEPFVDGKEFTVIILQNKFNRPVALIPSEVEMKYDQNQFFDFRKKYLPTNQVTYHCPPRFSNEIIEKIQIEAEQLFSVFGMRDFARFDGFLMPDGNIWFSDFNPISGMEQNSFLFQQSSRIGFSHQDIFRYIVNNAFIRRKIKTSVENIFITKKRKPLAVLFGGETAERQVSLMSGTNVWLKLRSSFIYKPYPYLLGPKKEVWELPYSYILNHTVEEIIQNAKNAKKNVKRLSYLIEKIKIKLCLEKSDTTEDFFIPKKYSLDEVITKHKFIFLALHGGIGEDGTIQKILEDKKVIFNGPDSVTSHLCMDKWAINEKIESEEIEHVSIASHALFKINDVPNNMDDTLIESHWNMLIKRFGTKTIIGKPRGDGCSAGVVRLFNKKDLATYISLIKNKVKVAKPHTFTNQINSIDMPEGKVQDIIFESFIETDKLKVHGGKIKHIPKSGYVEMTVGVFEENGKIRSFSPSITIAEDTILSVEEKFQGGTGVNITPPPKEIISEKNLNKVKSLIEMVAERVGVKSYARIDIFVHIKTGNIIIIEINTLPGLTPSTVLYHQALAEKKPIFPKEFLELLIKNKGY</sequence>
<accession>A0A1F6WZN4</accession>
<protein>
    <recommendedName>
        <fullName evidence="10">ATP-grasp domain-containing protein</fullName>
    </recommendedName>
</protein>
<dbReference type="GO" id="GO:0008360">
    <property type="term" value="P:regulation of cell shape"/>
    <property type="evidence" value="ECO:0007669"/>
    <property type="project" value="UniProtKB-KW"/>
</dbReference>
<evidence type="ECO:0000256" key="9">
    <source>
        <dbReference type="SAM" id="Coils"/>
    </source>
</evidence>
<comment type="similarity">
    <text evidence="1">Belongs to the D-alanine--D-alanine ligase family.</text>
</comment>
<dbReference type="GO" id="GO:0009252">
    <property type="term" value="P:peptidoglycan biosynthetic process"/>
    <property type="evidence" value="ECO:0007669"/>
    <property type="project" value="UniProtKB-KW"/>
</dbReference>
<keyword evidence="5" id="KW-0133">Cell shape</keyword>
<keyword evidence="7" id="KW-0961">Cell wall biogenesis/degradation</keyword>
<keyword evidence="9" id="KW-0175">Coiled coil</keyword>
<dbReference type="Proteomes" id="UP000177001">
    <property type="component" value="Unassembled WGS sequence"/>
</dbReference>
<dbReference type="SUPFAM" id="SSF52440">
    <property type="entry name" value="PreATP-grasp domain"/>
    <property type="match status" value="2"/>
</dbReference>
<comment type="caution">
    <text evidence="11">The sequence shown here is derived from an EMBL/GenBank/DDBJ whole genome shotgun (WGS) entry which is preliminary data.</text>
</comment>
<evidence type="ECO:0000313" key="12">
    <source>
        <dbReference type="Proteomes" id="UP000177001"/>
    </source>
</evidence>
<name>A0A1F6WZN4_9BACT</name>
<keyword evidence="2" id="KW-0436">Ligase</keyword>
<dbReference type="Pfam" id="PF07478">
    <property type="entry name" value="Dala_Dala_lig_C"/>
    <property type="match status" value="2"/>
</dbReference>
<organism evidence="11 12">
    <name type="scientific">Candidatus Nomurabacteria bacterium RIFCSPLOWO2_01_FULL_36_16</name>
    <dbReference type="NCBI Taxonomy" id="1801767"/>
    <lineage>
        <taxon>Bacteria</taxon>
        <taxon>Candidatus Nomuraibacteriota</taxon>
    </lineage>
</organism>
<keyword evidence="3 8" id="KW-0547">Nucleotide-binding</keyword>
<dbReference type="InterPro" id="IPR013815">
    <property type="entry name" value="ATP_grasp_subdomain_1"/>
</dbReference>
<evidence type="ECO:0000256" key="3">
    <source>
        <dbReference type="ARBA" id="ARBA00022741"/>
    </source>
</evidence>
<evidence type="ECO:0000313" key="11">
    <source>
        <dbReference type="EMBL" id="OGI87328.1"/>
    </source>
</evidence>
<evidence type="ECO:0000256" key="6">
    <source>
        <dbReference type="ARBA" id="ARBA00022984"/>
    </source>
</evidence>
<evidence type="ECO:0000259" key="10">
    <source>
        <dbReference type="PROSITE" id="PS50975"/>
    </source>
</evidence>
<feature type="domain" description="ATP-grasp" evidence="10">
    <location>
        <begin position="542"/>
        <end position="801"/>
    </location>
</feature>
<evidence type="ECO:0000256" key="8">
    <source>
        <dbReference type="PROSITE-ProRule" id="PRU00409"/>
    </source>
</evidence>
<dbReference type="PROSITE" id="PS50975">
    <property type="entry name" value="ATP_GRASP"/>
    <property type="match status" value="2"/>
</dbReference>
<dbReference type="PROSITE" id="PS00843">
    <property type="entry name" value="DALA_DALA_LIGASE_1"/>
    <property type="match status" value="1"/>
</dbReference>
<dbReference type="Pfam" id="PF01820">
    <property type="entry name" value="Dala_Dala_lig_N"/>
    <property type="match status" value="2"/>
</dbReference>
<evidence type="ECO:0000256" key="2">
    <source>
        <dbReference type="ARBA" id="ARBA00022598"/>
    </source>
</evidence>
<gene>
    <name evidence="11" type="ORF">A3A91_02435</name>
</gene>
<evidence type="ECO:0000256" key="4">
    <source>
        <dbReference type="ARBA" id="ARBA00022840"/>
    </source>
</evidence>